<dbReference type="AlphaFoldDB" id="F6DP02"/>
<dbReference type="KEGG" id="dru:Desru_2489"/>
<keyword evidence="1" id="KW-0175">Coiled coil</keyword>
<dbReference type="OrthoDB" id="983149at2"/>
<sequence length="328" mass="37933">MSFMSTLRKIEKANRRAIRAAEKRQRELAKQRKEMAKLADLEQARFEVDEYENRIDLIKSVHKECSKVWDWKSIKSSSPPHMPEKTDKHEQLAKSKLASYKPGLLDKIFNRSEAQVKKLENNIEIAKKADQKEHEEQLKQHKEEYKEWEDTVNVAEKILTGNSEAYLYVLKKLAPFSDISELGSSLSFKIRNQQLMEIDLSVHSDTVIPQEVKSLTQVGKLSTKKMPKSLYYELYQDYVCGCVLRVAREIFAILPLEKVIINALGETLNKSTGHIEEKIILSVLIPRNTIDSLNFDSIDCSDAMSNFIYNMKFKKTQGFEVVEKLEVN</sequence>
<dbReference type="Proteomes" id="UP000009234">
    <property type="component" value="Chromosome"/>
</dbReference>
<dbReference type="eggNOG" id="ENOG502ZBGH">
    <property type="taxonomic scope" value="Bacteria"/>
</dbReference>
<reference evidence="3" key="1">
    <citation type="submission" date="2011-05" db="EMBL/GenBank/DDBJ databases">
        <title>Complete sequence of Desulfotomaculum ruminis DSM 2154.</title>
        <authorList>
            <person name="Lucas S."/>
            <person name="Copeland A."/>
            <person name="Lapidus A."/>
            <person name="Cheng J.-F."/>
            <person name="Goodwin L."/>
            <person name="Pitluck S."/>
            <person name="Lu M."/>
            <person name="Detter J.C."/>
            <person name="Han C."/>
            <person name="Tapia R."/>
            <person name="Land M."/>
            <person name="Hauser L."/>
            <person name="Kyrpides N."/>
            <person name="Ivanova N."/>
            <person name="Mikhailova N."/>
            <person name="Pagani I."/>
            <person name="Stams A.J.M."/>
            <person name="Plugge C.M."/>
            <person name="Muyzer G."/>
            <person name="Kuever J."/>
            <person name="Parshina S.N."/>
            <person name="Ivanova A.E."/>
            <person name="Nazina T.N."/>
            <person name="Brambilla E."/>
            <person name="Spring S."/>
            <person name="Klenk H.-P."/>
            <person name="Woyke T."/>
        </authorList>
    </citation>
    <scope>NUCLEOTIDE SEQUENCE [LARGE SCALE GENOMIC DNA]</scope>
    <source>
        <strain evidence="3">ATCC 23193 / DSM 2154 / NCIB 8452 / DL</strain>
    </source>
</reference>
<evidence type="ECO:0000313" key="2">
    <source>
        <dbReference type="EMBL" id="AEG60721.1"/>
    </source>
</evidence>
<reference evidence="2 3" key="2">
    <citation type="journal article" date="2012" name="Stand. Genomic Sci.">
        <title>Complete genome sequence of the sulfate-reducing firmicute Desulfotomaculum ruminis type strain (DL(T)).</title>
        <authorList>
            <person name="Spring S."/>
            <person name="Visser M."/>
            <person name="Lu M."/>
            <person name="Copeland A."/>
            <person name="Lapidus A."/>
            <person name="Lucas S."/>
            <person name="Cheng J.F."/>
            <person name="Han C."/>
            <person name="Tapia R."/>
            <person name="Goodwin L.A."/>
            <person name="Pitluck S."/>
            <person name="Ivanova N."/>
            <person name="Land M."/>
            <person name="Hauser L."/>
            <person name="Larimer F."/>
            <person name="Rohde M."/>
            <person name="Goker M."/>
            <person name="Detter J.C."/>
            <person name="Kyrpides N.C."/>
            <person name="Woyke T."/>
            <person name="Schaap P.J."/>
            <person name="Plugge C.M."/>
            <person name="Muyzer G."/>
            <person name="Kuever J."/>
            <person name="Pereira I.A."/>
            <person name="Parshina S.N."/>
            <person name="Bernier-Latmani R."/>
            <person name="Stams A.J."/>
            <person name="Klenk H.P."/>
        </authorList>
    </citation>
    <scope>NUCLEOTIDE SEQUENCE [LARGE SCALE GENOMIC DNA]</scope>
    <source>
        <strain evidence="3">ATCC 23193 / DSM 2154 / NCIB 8452 / DL</strain>
    </source>
</reference>
<keyword evidence="3" id="KW-1185">Reference proteome</keyword>
<feature type="coiled-coil region" evidence="1">
    <location>
        <begin position="109"/>
        <end position="158"/>
    </location>
</feature>
<gene>
    <name evidence="2" type="ordered locus">Desru_2489</name>
</gene>
<proteinExistence type="predicted"/>
<dbReference type="EMBL" id="CP002780">
    <property type="protein sequence ID" value="AEG60721.1"/>
    <property type="molecule type" value="Genomic_DNA"/>
</dbReference>
<feature type="coiled-coil region" evidence="1">
    <location>
        <begin position="7"/>
        <end position="61"/>
    </location>
</feature>
<name>F6DP02_DESRL</name>
<evidence type="ECO:0000313" key="3">
    <source>
        <dbReference type="Proteomes" id="UP000009234"/>
    </source>
</evidence>
<accession>F6DP02</accession>
<dbReference type="HOGENOM" id="CLU_065573_1_1_9"/>
<organism evidence="2 3">
    <name type="scientific">Desulforamulus ruminis (strain ATCC 23193 / DSM 2154 / NCIMB 8452 / DL)</name>
    <name type="common">Desulfotomaculum ruminis</name>
    <dbReference type="NCBI Taxonomy" id="696281"/>
    <lineage>
        <taxon>Bacteria</taxon>
        <taxon>Bacillati</taxon>
        <taxon>Bacillota</taxon>
        <taxon>Clostridia</taxon>
        <taxon>Eubacteriales</taxon>
        <taxon>Peptococcaceae</taxon>
        <taxon>Desulforamulus</taxon>
    </lineage>
</organism>
<protein>
    <submittedName>
        <fullName evidence="2">Uncharacterized protein</fullName>
    </submittedName>
</protein>
<dbReference type="RefSeq" id="WP_013842477.1">
    <property type="nucleotide sequence ID" value="NC_015589.1"/>
</dbReference>
<evidence type="ECO:0000256" key="1">
    <source>
        <dbReference type="SAM" id="Coils"/>
    </source>
</evidence>